<dbReference type="EMBL" id="JABVXQ010000008">
    <property type="protein sequence ID" value="KAF6094673.1"/>
    <property type="molecule type" value="Genomic_DNA"/>
</dbReference>
<sequence length="158" mass="16190">MLVRALPSVGPLAPHQRPPGRGNATCIFMVMGTLFPYLYSLRPAFSLGLSIPCQTPAPGEGRHPSASPAHSSVGKAALAKPVSAVCALEHVSQPQGGAGAVSTEPPSWGREWELGQRCAYSCPGGKGNHKEGSPGPVLRGLPTPRLGTPEPGPSGSAR</sequence>
<evidence type="ECO:0000313" key="3">
    <source>
        <dbReference type="Proteomes" id="UP000664940"/>
    </source>
</evidence>
<accession>A0A833ZKP5</accession>
<protein>
    <submittedName>
        <fullName evidence="2">Uncharacterized protein</fullName>
    </submittedName>
</protein>
<dbReference type="AlphaFoldDB" id="A0A833ZKP5"/>
<comment type="caution">
    <text evidence="2">The sequence shown here is derived from an EMBL/GenBank/DDBJ whole genome shotgun (WGS) entry which is preliminary data.</text>
</comment>
<evidence type="ECO:0000256" key="1">
    <source>
        <dbReference type="SAM" id="MobiDB-lite"/>
    </source>
</evidence>
<dbReference type="Proteomes" id="UP000664940">
    <property type="component" value="Unassembled WGS sequence"/>
</dbReference>
<proteinExistence type="predicted"/>
<reference evidence="2 3" key="1">
    <citation type="journal article" date="2020" name="Nature">
        <title>Six reference-quality genomes reveal evolution of bat adaptations.</title>
        <authorList>
            <person name="Jebb D."/>
            <person name="Huang Z."/>
            <person name="Pippel M."/>
            <person name="Hughes G.M."/>
            <person name="Lavrichenko K."/>
            <person name="Devanna P."/>
            <person name="Winkler S."/>
            <person name="Jermiin L.S."/>
            <person name="Skirmuntt E.C."/>
            <person name="Katzourakis A."/>
            <person name="Burkitt-Gray L."/>
            <person name="Ray D.A."/>
            <person name="Sullivan K.A.M."/>
            <person name="Roscito J.G."/>
            <person name="Kirilenko B.M."/>
            <person name="Davalos L.M."/>
            <person name="Corthals A.P."/>
            <person name="Power M.L."/>
            <person name="Jones G."/>
            <person name="Ransome R.D."/>
            <person name="Dechmann D.K.N."/>
            <person name="Locatelli A.G."/>
            <person name="Puechmaille S.J."/>
            <person name="Fedrigo O."/>
            <person name="Jarvis E.D."/>
            <person name="Hiller M."/>
            <person name="Vernes S.C."/>
            <person name="Myers E.W."/>
            <person name="Teeling E.C."/>
        </authorList>
    </citation>
    <scope>NUCLEOTIDE SEQUENCE [LARGE SCALE GENOMIC DNA]</scope>
    <source>
        <strain evidence="2">Bat1K_MPI-CBG_1</strain>
    </source>
</reference>
<gene>
    <name evidence="2" type="ORF">HJG60_011783</name>
</gene>
<feature type="region of interest" description="Disordered" evidence="1">
    <location>
        <begin position="123"/>
        <end position="158"/>
    </location>
</feature>
<organism evidence="2 3">
    <name type="scientific">Phyllostomus discolor</name>
    <name type="common">pale spear-nosed bat</name>
    <dbReference type="NCBI Taxonomy" id="89673"/>
    <lineage>
        <taxon>Eukaryota</taxon>
        <taxon>Metazoa</taxon>
        <taxon>Chordata</taxon>
        <taxon>Craniata</taxon>
        <taxon>Vertebrata</taxon>
        <taxon>Euteleostomi</taxon>
        <taxon>Mammalia</taxon>
        <taxon>Eutheria</taxon>
        <taxon>Laurasiatheria</taxon>
        <taxon>Chiroptera</taxon>
        <taxon>Yangochiroptera</taxon>
        <taxon>Phyllostomidae</taxon>
        <taxon>Phyllostominae</taxon>
        <taxon>Phyllostomus</taxon>
    </lineage>
</organism>
<name>A0A833ZKP5_9CHIR</name>
<evidence type="ECO:0000313" key="2">
    <source>
        <dbReference type="EMBL" id="KAF6094673.1"/>
    </source>
</evidence>